<dbReference type="InterPro" id="IPR000618">
    <property type="entry name" value="Insect_cuticle"/>
</dbReference>
<comment type="caution">
    <text evidence="6">The sequence shown here is derived from an EMBL/GenBank/DDBJ whole genome shotgun (WGS) entry which is preliminary data.</text>
</comment>
<evidence type="ECO:0008006" key="8">
    <source>
        <dbReference type="Google" id="ProtNLM"/>
    </source>
</evidence>
<keyword evidence="2 3" id="KW-0193">Cuticle</keyword>
<dbReference type="PANTHER" id="PTHR10380:SF173">
    <property type="entry name" value="CUTICULAR PROTEIN 47EF, ISOFORM C-RELATED"/>
    <property type="match status" value="1"/>
</dbReference>
<keyword evidence="7" id="KW-1185">Reference proteome</keyword>
<accession>A0AAV6U981</accession>
<evidence type="ECO:0000313" key="7">
    <source>
        <dbReference type="Proteomes" id="UP000827092"/>
    </source>
</evidence>
<keyword evidence="5" id="KW-0732">Signal</keyword>
<evidence type="ECO:0000256" key="2">
    <source>
        <dbReference type="ARBA" id="ARBA00022460"/>
    </source>
</evidence>
<dbReference type="EMBL" id="JAFNEN010000542">
    <property type="protein sequence ID" value="KAG8180892.1"/>
    <property type="molecule type" value="Genomic_DNA"/>
</dbReference>
<protein>
    <recommendedName>
        <fullName evidence="8">Cuticle protein</fullName>
    </recommendedName>
</protein>
<reference evidence="6 7" key="1">
    <citation type="journal article" date="2022" name="Nat. Ecol. Evol.">
        <title>A masculinizing supergene underlies an exaggerated male reproductive morph in a spider.</title>
        <authorList>
            <person name="Hendrickx F."/>
            <person name="De Corte Z."/>
            <person name="Sonet G."/>
            <person name="Van Belleghem S.M."/>
            <person name="Kostlbacher S."/>
            <person name="Vangestel C."/>
        </authorList>
    </citation>
    <scope>NUCLEOTIDE SEQUENCE [LARGE SCALE GENOMIC DNA]</scope>
    <source>
        <strain evidence="6">W744_W776</strain>
    </source>
</reference>
<evidence type="ECO:0000256" key="3">
    <source>
        <dbReference type="PROSITE-ProRule" id="PRU00497"/>
    </source>
</evidence>
<feature type="signal peptide" evidence="5">
    <location>
        <begin position="1"/>
        <end position="17"/>
    </location>
</feature>
<evidence type="ECO:0000313" key="6">
    <source>
        <dbReference type="EMBL" id="KAG8180892.1"/>
    </source>
</evidence>
<dbReference type="PANTHER" id="PTHR10380">
    <property type="entry name" value="CUTICLE PROTEIN"/>
    <property type="match status" value="1"/>
</dbReference>
<sequence length="230" mass="24453">MIAKLFVFAVACVAVQATNFVVGGGISNTYRQQSSDGNYAFGYDITDAQGATNSRSEKGDGAGNVQGSYTLRDTDGRARTVDYVADQGGYRAVVKTNEQGTASSNPAKVVVDSPFAMPVAPEVPEPVAVIEETKQEQIHIEEEPAIVAAPAPVTSTSSRFTIVHGPTAAKVVSVVPVAVVPRPAPVAHPVTFIHNPFHTFSTVKMHPFVISRPYFINRVATFGNFKGTPF</sequence>
<dbReference type="Pfam" id="PF00379">
    <property type="entry name" value="Chitin_bind_4"/>
    <property type="match status" value="1"/>
</dbReference>
<feature type="chain" id="PRO_5043832079" description="Cuticle protein" evidence="5">
    <location>
        <begin position="18"/>
        <end position="230"/>
    </location>
</feature>
<dbReference type="GO" id="GO:0008010">
    <property type="term" value="F:structural constituent of chitin-based larval cuticle"/>
    <property type="evidence" value="ECO:0007669"/>
    <property type="project" value="TreeGrafter"/>
</dbReference>
<dbReference type="InterPro" id="IPR031311">
    <property type="entry name" value="CHIT_BIND_RR_consensus"/>
</dbReference>
<comment type="function">
    <text evidence="1">Component of the rigid cuticle of the spider.</text>
</comment>
<evidence type="ECO:0000256" key="5">
    <source>
        <dbReference type="SAM" id="SignalP"/>
    </source>
</evidence>
<dbReference type="PRINTS" id="PR00947">
    <property type="entry name" value="CUTICLE"/>
</dbReference>
<organism evidence="6 7">
    <name type="scientific">Oedothorax gibbosus</name>
    <dbReference type="NCBI Taxonomy" id="931172"/>
    <lineage>
        <taxon>Eukaryota</taxon>
        <taxon>Metazoa</taxon>
        <taxon>Ecdysozoa</taxon>
        <taxon>Arthropoda</taxon>
        <taxon>Chelicerata</taxon>
        <taxon>Arachnida</taxon>
        <taxon>Araneae</taxon>
        <taxon>Araneomorphae</taxon>
        <taxon>Entelegynae</taxon>
        <taxon>Araneoidea</taxon>
        <taxon>Linyphiidae</taxon>
        <taxon>Erigoninae</taxon>
        <taxon>Oedothorax</taxon>
    </lineage>
</organism>
<dbReference type="PROSITE" id="PS00233">
    <property type="entry name" value="CHIT_BIND_RR_1"/>
    <property type="match status" value="1"/>
</dbReference>
<evidence type="ECO:0000256" key="1">
    <source>
        <dbReference type="ARBA" id="ARBA00002980"/>
    </source>
</evidence>
<gene>
    <name evidence="6" type="ORF">JTE90_010640</name>
</gene>
<evidence type="ECO:0000256" key="4">
    <source>
        <dbReference type="SAM" id="MobiDB-lite"/>
    </source>
</evidence>
<proteinExistence type="predicted"/>
<dbReference type="InterPro" id="IPR050468">
    <property type="entry name" value="Cuticle_Struct_Prot"/>
</dbReference>
<dbReference type="Proteomes" id="UP000827092">
    <property type="component" value="Unassembled WGS sequence"/>
</dbReference>
<dbReference type="AlphaFoldDB" id="A0AAV6U981"/>
<feature type="region of interest" description="Disordered" evidence="4">
    <location>
        <begin position="51"/>
        <end position="70"/>
    </location>
</feature>
<dbReference type="GO" id="GO:0062129">
    <property type="term" value="C:chitin-based extracellular matrix"/>
    <property type="evidence" value="ECO:0007669"/>
    <property type="project" value="TreeGrafter"/>
</dbReference>
<name>A0AAV6U981_9ARAC</name>
<dbReference type="PROSITE" id="PS51155">
    <property type="entry name" value="CHIT_BIND_RR_2"/>
    <property type="match status" value="1"/>
</dbReference>